<feature type="signal peptide" evidence="1">
    <location>
        <begin position="1"/>
        <end position="18"/>
    </location>
</feature>
<sequence>MTPLVLWFLLSVIACALAADLPRIQVALAVQFGPEQNVSALDVTLQIDDTQSRAGRPLLQLDLNHGLTPTLRYDGDALSASDSRGTLALSYTDTNASDAQRTWVPLRDPEGQVSVGLRAVPRATNASTPSGPRIDLRADQGGAIGMATGFIPHPPADEDCPVGRRGPLAATLLGASGTVLSKSYFAVGPLKRWPSWDVAPGADERPFYVYWIGDLPYDSDRMSGIAKDIHLAISSFFGDATSPFRVFWRRVPVGYGGAGGHNSFILEWADGTAEEQSEEAVTFLLSHETIHEYALMAPTR</sequence>
<keyword evidence="3" id="KW-1185">Reference proteome</keyword>
<keyword evidence="1" id="KW-0732">Signal</keyword>
<organism evidence="2 3">
    <name type="scientific">Chaetomidium leptoderma</name>
    <dbReference type="NCBI Taxonomy" id="669021"/>
    <lineage>
        <taxon>Eukaryota</taxon>
        <taxon>Fungi</taxon>
        <taxon>Dikarya</taxon>
        <taxon>Ascomycota</taxon>
        <taxon>Pezizomycotina</taxon>
        <taxon>Sordariomycetes</taxon>
        <taxon>Sordariomycetidae</taxon>
        <taxon>Sordariales</taxon>
        <taxon>Chaetomiaceae</taxon>
        <taxon>Chaetomidium</taxon>
    </lineage>
</organism>
<proteinExistence type="predicted"/>
<feature type="chain" id="PRO_5043004345" evidence="1">
    <location>
        <begin position="19"/>
        <end position="300"/>
    </location>
</feature>
<evidence type="ECO:0000313" key="2">
    <source>
        <dbReference type="EMBL" id="KAK4153802.1"/>
    </source>
</evidence>
<dbReference type="Proteomes" id="UP001302745">
    <property type="component" value="Unassembled WGS sequence"/>
</dbReference>
<name>A0AAN6ZWT7_9PEZI</name>
<dbReference type="AlphaFoldDB" id="A0AAN6ZWT7"/>
<reference evidence="2" key="2">
    <citation type="submission" date="2023-05" db="EMBL/GenBank/DDBJ databases">
        <authorList>
            <consortium name="Lawrence Berkeley National Laboratory"/>
            <person name="Steindorff A."/>
            <person name="Hensen N."/>
            <person name="Bonometti L."/>
            <person name="Westerberg I."/>
            <person name="Brannstrom I.O."/>
            <person name="Guillou S."/>
            <person name="Cros-Aarteil S."/>
            <person name="Calhoun S."/>
            <person name="Haridas S."/>
            <person name="Kuo A."/>
            <person name="Mondo S."/>
            <person name="Pangilinan J."/>
            <person name="Riley R."/>
            <person name="Labutti K."/>
            <person name="Andreopoulos B."/>
            <person name="Lipzen A."/>
            <person name="Chen C."/>
            <person name="Yanf M."/>
            <person name="Daum C."/>
            <person name="Ng V."/>
            <person name="Clum A."/>
            <person name="Ohm R."/>
            <person name="Martin F."/>
            <person name="Silar P."/>
            <person name="Natvig D."/>
            <person name="Lalanne C."/>
            <person name="Gautier V."/>
            <person name="Ament-Velasquez S.L."/>
            <person name="Kruys A."/>
            <person name="Hutchinson M.I."/>
            <person name="Powell A.J."/>
            <person name="Barry K."/>
            <person name="Miller A.N."/>
            <person name="Grigoriev I.V."/>
            <person name="Debuchy R."/>
            <person name="Gladieux P."/>
            <person name="Thoren M.H."/>
            <person name="Johannesson H."/>
        </authorList>
    </citation>
    <scope>NUCLEOTIDE SEQUENCE</scope>
    <source>
        <strain evidence="2">CBS 538.74</strain>
    </source>
</reference>
<reference evidence="2" key="1">
    <citation type="journal article" date="2023" name="Mol. Phylogenet. Evol.">
        <title>Genome-scale phylogeny and comparative genomics of the fungal order Sordariales.</title>
        <authorList>
            <person name="Hensen N."/>
            <person name="Bonometti L."/>
            <person name="Westerberg I."/>
            <person name="Brannstrom I.O."/>
            <person name="Guillou S."/>
            <person name="Cros-Aarteil S."/>
            <person name="Calhoun S."/>
            <person name="Haridas S."/>
            <person name="Kuo A."/>
            <person name="Mondo S."/>
            <person name="Pangilinan J."/>
            <person name="Riley R."/>
            <person name="LaButti K."/>
            <person name="Andreopoulos B."/>
            <person name="Lipzen A."/>
            <person name="Chen C."/>
            <person name="Yan M."/>
            <person name="Daum C."/>
            <person name="Ng V."/>
            <person name="Clum A."/>
            <person name="Steindorff A."/>
            <person name="Ohm R.A."/>
            <person name="Martin F."/>
            <person name="Silar P."/>
            <person name="Natvig D.O."/>
            <person name="Lalanne C."/>
            <person name="Gautier V."/>
            <person name="Ament-Velasquez S.L."/>
            <person name="Kruys A."/>
            <person name="Hutchinson M.I."/>
            <person name="Powell A.J."/>
            <person name="Barry K."/>
            <person name="Miller A.N."/>
            <person name="Grigoriev I.V."/>
            <person name="Debuchy R."/>
            <person name="Gladieux P."/>
            <person name="Hiltunen Thoren M."/>
            <person name="Johannesson H."/>
        </authorList>
    </citation>
    <scope>NUCLEOTIDE SEQUENCE</scope>
    <source>
        <strain evidence="2">CBS 538.74</strain>
    </source>
</reference>
<gene>
    <name evidence="2" type="ORF">C8A00DRAFT_33415</name>
</gene>
<evidence type="ECO:0000313" key="3">
    <source>
        <dbReference type="Proteomes" id="UP001302745"/>
    </source>
</evidence>
<protein>
    <submittedName>
        <fullName evidence="2">Uncharacterized protein</fullName>
    </submittedName>
</protein>
<accession>A0AAN6ZWT7</accession>
<comment type="caution">
    <text evidence="2">The sequence shown here is derived from an EMBL/GenBank/DDBJ whole genome shotgun (WGS) entry which is preliminary data.</text>
</comment>
<dbReference type="EMBL" id="MU856929">
    <property type="protein sequence ID" value="KAK4153802.1"/>
    <property type="molecule type" value="Genomic_DNA"/>
</dbReference>
<evidence type="ECO:0000256" key="1">
    <source>
        <dbReference type="SAM" id="SignalP"/>
    </source>
</evidence>